<dbReference type="InterPro" id="IPR036291">
    <property type="entry name" value="NAD(P)-bd_dom_sf"/>
</dbReference>
<evidence type="ECO:0000259" key="2">
    <source>
        <dbReference type="Pfam" id="PF13460"/>
    </source>
</evidence>
<dbReference type="InterPro" id="IPR016040">
    <property type="entry name" value="NAD(P)-bd_dom"/>
</dbReference>
<feature type="transmembrane region" description="Helical" evidence="1">
    <location>
        <begin position="311"/>
        <end position="336"/>
    </location>
</feature>
<evidence type="ECO:0000313" key="3">
    <source>
        <dbReference type="EMBL" id="MYM55727.1"/>
    </source>
</evidence>
<organism evidence="3 4">
    <name type="scientific">Thalassovita mangrovi</name>
    <dbReference type="NCBI Taxonomy" id="2692236"/>
    <lineage>
        <taxon>Bacteria</taxon>
        <taxon>Pseudomonadati</taxon>
        <taxon>Pseudomonadota</taxon>
        <taxon>Alphaproteobacteria</taxon>
        <taxon>Rhodobacterales</taxon>
        <taxon>Roseobacteraceae</taxon>
        <taxon>Thalassovita</taxon>
    </lineage>
</organism>
<dbReference type="SUPFAM" id="SSF51735">
    <property type="entry name" value="NAD(P)-binding Rossmann-fold domains"/>
    <property type="match status" value="1"/>
</dbReference>
<dbReference type="InterPro" id="IPR025695">
    <property type="entry name" value="DoxX-like"/>
</dbReference>
<dbReference type="InterPro" id="IPR051207">
    <property type="entry name" value="ComplexI_NDUFA9_subunit"/>
</dbReference>
<accession>A0A6L8LI59</accession>
<dbReference type="PANTHER" id="PTHR12126:SF11">
    <property type="entry name" value="NADH DEHYDROGENASE [UBIQUINONE] 1 ALPHA SUBCOMPLEX SUBUNIT 9, MITOCHONDRIAL"/>
    <property type="match status" value="1"/>
</dbReference>
<protein>
    <submittedName>
        <fullName evidence="3">NAD(P)H-binding protein</fullName>
    </submittedName>
</protein>
<sequence length="430" mass="44604">MKAVVLGGYGLIGSAVMRALAGAGFAVTGMGRSAAAARRMGPGFDWIIRDIPSVDTPEWRDLLRDADVVVNAAGALQDGGRDDLSAIHEVAVKRITAALEGSATRVVQISAAGVSAHASTEFFRSKARGDAILQGSGLDHVILRPVLVIGPAAYGGTALLRAAAAIPFVGLQILPGAQVQTVALDDLARAVVLAAQGAIPSGTVADLTEDDSRSFPELVQTVRRWQGGSDPKLRLPLPGVLLKASSAVADLLGHLGWRSPLRSTAIRALSDGIAGDPGAWQAAGGFRCRSLDETLAALPATVQERWFARMFLLFPLLVLLLALFWSLSGAIGLIRFDAAVAVLTERGVATGLAQGAVALGALADLLLGLAVLSRRWLRPGLIGMITVSLGYLIFGTVLTPDIWADPLGPFVKVLPGIGLALVVLGLADDR</sequence>
<feature type="transmembrane region" description="Helical" evidence="1">
    <location>
        <begin position="348"/>
        <end position="372"/>
    </location>
</feature>
<dbReference type="Pfam" id="PF13460">
    <property type="entry name" value="NAD_binding_10"/>
    <property type="match status" value="1"/>
</dbReference>
<name>A0A6L8LI59_9RHOB</name>
<feature type="transmembrane region" description="Helical" evidence="1">
    <location>
        <begin position="6"/>
        <end position="30"/>
    </location>
</feature>
<keyword evidence="4" id="KW-1185">Reference proteome</keyword>
<keyword evidence="1" id="KW-1133">Transmembrane helix</keyword>
<dbReference type="PANTHER" id="PTHR12126">
    <property type="entry name" value="NADH-UBIQUINONE OXIDOREDUCTASE 39 KDA SUBUNIT-RELATED"/>
    <property type="match status" value="1"/>
</dbReference>
<proteinExistence type="predicted"/>
<dbReference type="Gene3D" id="3.40.50.720">
    <property type="entry name" value="NAD(P)-binding Rossmann-like Domain"/>
    <property type="match status" value="1"/>
</dbReference>
<feature type="domain" description="NAD(P)-binding" evidence="2">
    <location>
        <begin position="7"/>
        <end position="148"/>
    </location>
</feature>
<dbReference type="GO" id="GO:0044877">
    <property type="term" value="F:protein-containing complex binding"/>
    <property type="evidence" value="ECO:0007669"/>
    <property type="project" value="TreeGrafter"/>
</dbReference>
<feature type="transmembrane region" description="Helical" evidence="1">
    <location>
        <begin position="410"/>
        <end position="427"/>
    </location>
</feature>
<dbReference type="EMBL" id="WWEN01000004">
    <property type="protein sequence ID" value="MYM55727.1"/>
    <property type="molecule type" value="Genomic_DNA"/>
</dbReference>
<reference evidence="3 4" key="1">
    <citation type="submission" date="2020-01" db="EMBL/GenBank/DDBJ databases">
        <authorList>
            <person name="Chen S."/>
        </authorList>
    </citation>
    <scope>NUCLEOTIDE SEQUENCE [LARGE SCALE GENOMIC DNA]</scope>
    <source>
        <strain evidence="3 4">GS-10</strain>
    </source>
</reference>
<keyword evidence="1" id="KW-0812">Transmembrane</keyword>
<keyword evidence="1" id="KW-0472">Membrane</keyword>
<dbReference type="RefSeq" id="WP_160973442.1">
    <property type="nucleotide sequence ID" value="NZ_WWEN01000004.1"/>
</dbReference>
<evidence type="ECO:0000256" key="1">
    <source>
        <dbReference type="SAM" id="Phobius"/>
    </source>
</evidence>
<dbReference type="Pfam" id="PF13781">
    <property type="entry name" value="DoxX_3"/>
    <property type="match status" value="1"/>
</dbReference>
<gene>
    <name evidence="3" type="ORF">GR167_10445</name>
</gene>
<dbReference type="AlphaFoldDB" id="A0A6L8LI59"/>
<evidence type="ECO:0000313" key="4">
    <source>
        <dbReference type="Proteomes" id="UP000479043"/>
    </source>
</evidence>
<feature type="transmembrane region" description="Helical" evidence="1">
    <location>
        <begin position="379"/>
        <end position="398"/>
    </location>
</feature>
<comment type="caution">
    <text evidence="3">The sequence shown here is derived from an EMBL/GenBank/DDBJ whole genome shotgun (WGS) entry which is preliminary data.</text>
</comment>
<dbReference type="Proteomes" id="UP000479043">
    <property type="component" value="Unassembled WGS sequence"/>
</dbReference>